<evidence type="ECO:0000256" key="2">
    <source>
        <dbReference type="ARBA" id="ARBA00022741"/>
    </source>
</evidence>
<dbReference type="GO" id="GO:0005524">
    <property type="term" value="F:ATP binding"/>
    <property type="evidence" value="ECO:0007669"/>
    <property type="project" value="UniProtKB-KW"/>
</dbReference>
<reference evidence="8" key="1">
    <citation type="submission" date="2018-06" db="EMBL/GenBank/DDBJ databases">
        <authorList>
            <person name="Zhirakovskaya E."/>
        </authorList>
    </citation>
    <scope>NUCLEOTIDE SEQUENCE</scope>
</reference>
<dbReference type="InterPro" id="IPR003593">
    <property type="entry name" value="AAA+_ATPase"/>
</dbReference>
<gene>
    <name evidence="8" type="ORF">MNBD_GAMMA06-559</name>
</gene>
<evidence type="ECO:0000259" key="7">
    <source>
        <dbReference type="PROSITE" id="PS50893"/>
    </source>
</evidence>
<accession>A0A3B0WVM3</accession>
<evidence type="ECO:0000256" key="3">
    <source>
        <dbReference type="ARBA" id="ARBA00022748"/>
    </source>
</evidence>
<proteinExistence type="predicted"/>
<sequence length="206" mass="22372">MLKVDSLECVRDDRLLFAGLSFAVGEAEVLQIEGSNGSGKTSLLRIICGLRQAEAGKVLWHGESIAASREDYYVNMVYIGHLPCIKGDLTVLENVRSLLDTRSLTLSDAEIEVALVKVGLATYDDVPGKALSSGQRRRILLAFISLSQAKLWILDEPLTALDVQGVALMESMIIEHRNAGGSVIFTTHHGMQLDCEMSSVQLGRSA</sequence>
<dbReference type="NCBIfam" id="NF010061">
    <property type="entry name" value="PRK13538.1"/>
    <property type="match status" value="1"/>
</dbReference>
<dbReference type="Pfam" id="PF00005">
    <property type="entry name" value="ABC_tran"/>
    <property type="match status" value="1"/>
</dbReference>
<evidence type="ECO:0000256" key="6">
    <source>
        <dbReference type="ARBA" id="ARBA00023136"/>
    </source>
</evidence>
<dbReference type="GO" id="GO:0017004">
    <property type="term" value="P:cytochrome complex assembly"/>
    <property type="evidence" value="ECO:0007669"/>
    <property type="project" value="UniProtKB-KW"/>
</dbReference>
<keyword evidence="2" id="KW-0547">Nucleotide-binding</keyword>
<keyword evidence="1" id="KW-0813">Transport</keyword>
<dbReference type="AlphaFoldDB" id="A0A3B0WVM3"/>
<keyword evidence="3" id="KW-0201">Cytochrome c-type biogenesis</keyword>
<dbReference type="GO" id="GO:0022857">
    <property type="term" value="F:transmembrane transporter activity"/>
    <property type="evidence" value="ECO:0007669"/>
    <property type="project" value="InterPro"/>
</dbReference>
<dbReference type="InterPro" id="IPR003439">
    <property type="entry name" value="ABC_transporter-like_ATP-bd"/>
</dbReference>
<name>A0A3B0WVM3_9ZZZZ</name>
<dbReference type="GO" id="GO:0016887">
    <property type="term" value="F:ATP hydrolysis activity"/>
    <property type="evidence" value="ECO:0007669"/>
    <property type="project" value="InterPro"/>
</dbReference>
<keyword evidence="4" id="KW-0067">ATP-binding</keyword>
<dbReference type="NCBIfam" id="TIGR01189">
    <property type="entry name" value="ccmA"/>
    <property type="match status" value="1"/>
</dbReference>
<feature type="domain" description="ABC transporter" evidence="7">
    <location>
        <begin position="2"/>
        <end position="206"/>
    </location>
</feature>
<dbReference type="Gene3D" id="3.40.50.300">
    <property type="entry name" value="P-loop containing nucleotide triphosphate hydrolases"/>
    <property type="match status" value="1"/>
</dbReference>
<dbReference type="SUPFAM" id="SSF52540">
    <property type="entry name" value="P-loop containing nucleoside triphosphate hydrolases"/>
    <property type="match status" value="1"/>
</dbReference>
<evidence type="ECO:0000256" key="1">
    <source>
        <dbReference type="ARBA" id="ARBA00022448"/>
    </source>
</evidence>
<evidence type="ECO:0000256" key="4">
    <source>
        <dbReference type="ARBA" id="ARBA00022840"/>
    </source>
</evidence>
<organism evidence="8">
    <name type="scientific">hydrothermal vent metagenome</name>
    <dbReference type="NCBI Taxonomy" id="652676"/>
    <lineage>
        <taxon>unclassified sequences</taxon>
        <taxon>metagenomes</taxon>
        <taxon>ecological metagenomes</taxon>
    </lineage>
</organism>
<dbReference type="SMART" id="SM00382">
    <property type="entry name" value="AAA"/>
    <property type="match status" value="1"/>
</dbReference>
<keyword evidence="5" id="KW-1278">Translocase</keyword>
<keyword evidence="6" id="KW-0472">Membrane</keyword>
<dbReference type="PANTHER" id="PTHR43499:SF1">
    <property type="entry name" value="ABC TRANSPORTER I FAMILY MEMBER 1"/>
    <property type="match status" value="1"/>
</dbReference>
<dbReference type="PROSITE" id="PS50893">
    <property type="entry name" value="ABC_TRANSPORTER_2"/>
    <property type="match status" value="1"/>
</dbReference>
<dbReference type="PANTHER" id="PTHR43499">
    <property type="entry name" value="ABC TRANSPORTER I FAMILY MEMBER 1"/>
    <property type="match status" value="1"/>
</dbReference>
<dbReference type="InterPro" id="IPR027417">
    <property type="entry name" value="P-loop_NTPase"/>
</dbReference>
<evidence type="ECO:0000313" key="8">
    <source>
        <dbReference type="EMBL" id="VAW54717.1"/>
    </source>
</evidence>
<evidence type="ECO:0000256" key="5">
    <source>
        <dbReference type="ARBA" id="ARBA00022967"/>
    </source>
</evidence>
<protein>
    <submittedName>
        <fullName evidence="8">ABC transporter involved in cytochrome c biogenesis, ATPase component CcmA</fullName>
    </submittedName>
</protein>
<dbReference type="EMBL" id="UOFD01000079">
    <property type="protein sequence ID" value="VAW54717.1"/>
    <property type="molecule type" value="Genomic_DNA"/>
</dbReference>
<dbReference type="InterPro" id="IPR005895">
    <property type="entry name" value="ABC_transptr_haem_export_CcmA"/>
</dbReference>